<reference evidence="1" key="1">
    <citation type="journal article" date="2021" name="New Phytol.">
        <title>Evolutionary innovations through gain and loss of genes in the ectomycorrhizal Boletales.</title>
        <authorList>
            <person name="Wu G."/>
            <person name="Miyauchi S."/>
            <person name="Morin E."/>
            <person name="Kuo A."/>
            <person name="Drula E."/>
            <person name="Varga T."/>
            <person name="Kohler A."/>
            <person name="Feng B."/>
            <person name="Cao Y."/>
            <person name="Lipzen A."/>
            <person name="Daum C."/>
            <person name="Hundley H."/>
            <person name="Pangilinan J."/>
            <person name="Johnson J."/>
            <person name="Barry K."/>
            <person name="LaButti K."/>
            <person name="Ng V."/>
            <person name="Ahrendt S."/>
            <person name="Min B."/>
            <person name="Choi I.G."/>
            <person name="Park H."/>
            <person name="Plett J.M."/>
            <person name="Magnuson J."/>
            <person name="Spatafora J.W."/>
            <person name="Nagy L.G."/>
            <person name="Henrissat B."/>
            <person name="Grigoriev I.V."/>
            <person name="Yang Z.L."/>
            <person name="Xu J."/>
            <person name="Martin F.M."/>
        </authorList>
    </citation>
    <scope>NUCLEOTIDE SEQUENCE</scope>
    <source>
        <strain evidence="1">ATCC 28755</strain>
    </source>
</reference>
<dbReference type="EMBL" id="MU267643">
    <property type="protein sequence ID" value="KAH7912811.1"/>
    <property type="molecule type" value="Genomic_DNA"/>
</dbReference>
<proteinExistence type="predicted"/>
<evidence type="ECO:0000313" key="2">
    <source>
        <dbReference type="Proteomes" id="UP000790377"/>
    </source>
</evidence>
<dbReference type="Proteomes" id="UP000790377">
    <property type="component" value="Unassembled WGS sequence"/>
</dbReference>
<organism evidence="1 2">
    <name type="scientific">Hygrophoropsis aurantiaca</name>
    <dbReference type="NCBI Taxonomy" id="72124"/>
    <lineage>
        <taxon>Eukaryota</taxon>
        <taxon>Fungi</taxon>
        <taxon>Dikarya</taxon>
        <taxon>Basidiomycota</taxon>
        <taxon>Agaricomycotina</taxon>
        <taxon>Agaricomycetes</taxon>
        <taxon>Agaricomycetidae</taxon>
        <taxon>Boletales</taxon>
        <taxon>Coniophorineae</taxon>
        <taxon>Hygrophoropsidaceae</taxon>
        <taxon>Hygrophoropsis</taxon>
    </lineage>
</organism>
<keyword evidence="2" id="KW-1185">Reference proteome</keyword>
<evidence type="ECO:0000313" key="1">
    <source>
        <dbReference type="EMBL" id="KAH7912811.1"/>
    </source>
</evidence>
<gene>
    <name evidence="1" type="ORF">BJ138DRAFT_732276</name>
</gene>
<comment type="caution">
    <text evidence="1">The sequence shown here is derived from an EMBL/GenBank/DDBJ whole genome shotgun (WGS) entry which is preliminary data.</text>
</comment>
<name>A0ACB8AIK8_9AGAM</name>
<accession>A0ACB8AIK8</accession>
<sequence length="385" mass="42688">MRGNESNVTVLSENPFNAESDLTELIKHPITPMSLVYSRNHGTTKDFAQEDSSGLDTYRLSIQSEVDEISIDSLNKSFSLKDLLVYFPCQNVTAVMSCAGNRRAKMVEKTGHDVEGLKWGEGTIANIRWGGVSLRKLLLRVGVPAQAQYDDLHVCFSSHSSVCEEDSYFGASIPLNRAMDEEVDVLLAYQMNDEPLSAQHGFPLRVVVPGYTATRWVKWLDHITISRHESPNFYQQRDYKVLPETVTSHRQADSEDWWSRIPPMQTIALNSVVAKVDHISGDTDKVTVKAVGYALSHVPVDRVEISGNAGKTWVPATVTYQEGRWSWALWEGEVDVAIQTLKGGNKCATVLSQAYDGTSAKQGTKFAWNLRGIGFNGVGEASTDL</sequence>
<protein>
    <submittedName>
        <fullName evidence="1">Oxidoreductase, molybdopterin-binding domain-containing protein</fullName>
    </submittedName>
</protein>